<reference evidence="2 3" key="1">
    <citation type="submission" date="2019-03" db="EMBL/GenBank/DDBJ databases">
        <title>First draft genome of Liparis tanakae, snailfish: a comprehensive survey of snailfish specific genes.</title>
        <authorList>
            <person name="Kim W."/>
            <person name="Song I."/>
            <person name="Jeong J.-H."/>
            <person name="Kim D."/>
            <person name="Kim S."/>
            <person name="Ryu S."/>
            <person name="Song J.Y."/>
            <person name="Lee S.K."/>
        </authorList>
    </citation>
    <scope>NUCLEOTIDE SEQUENCE [LARGE SCALE GENOMIC DNA]</scope>
    <source>
        <tissue evidence="2">Muscle</tissue>
    </source>
</reference>
<dbReference type="EMBL" id="SRLO01001384">
    <property type="protein sequence ID" value="TNN38308.1"/>
    <property type="molecule type" value="Genomic_DNA"/>
</dbReference>
<evidence type="ECO:0000256" key="1">
    <source>
        <dbReference type="SAM" id="MobiDB-lite"/>
    </source>
</evidence>
<gene>
    <name evidence="2" type="ORF">EYF80_051525</name>
</gene>
<evidence type="ECO:0000313" key="2">
    <source>
        <dbReference type="EMBL" id="TNN38308.1"/>
    </source>
</evidence>
<comment type="caution">
    <text evidence="2">The sequence shown here is derived from an EMBL/GenBank/DDBJ whole genome shotgun (WGS) entry which is preliminary data.</text>
</comment>
<keyword evidence="3" id="KW-1185">Reference proteome</keyword>
<accession>A0A4Z2FAU9</accession>
<name>A0A4Z2FAU9_9TELE</name>
<feature type="region of interest" description="Disordered" evidence="1">
    <location>
        <begin position="1"/>
        <end position="40"/>
    </location>
</feature>
<sequence>MEKLKVMNSQMGLRPACGEGGGERGASEEQPQSLRASEPQSLSLTSVIGVSMMRLSPYFFHRPRLTCTGRNGFYLERSTVSTLG</sequence>
<feature type="compositionally biased region" description="Polar residues" evidence="1">
    <location>
        <begin position="30"/>
        <end position="40"/>
    </location>
</feature>
<dbReference type="Proteomes" id="UP000314294">
    <property type="component" value="Unassembled WGS sequence"/>
</dbReference>
<dbReference type="AlphaFoldDB" id="A0A4Z2FAU9"/>
<proteinExistence type="predicted"/>
<organism evidence="2 3">
    <name type="scientific">Liparis tanakae</name>
    <name type="common">Tanaka's snailfish</name>
    <dbReference type="NCBI Taxonomy" id="230148"/>
    <lineage>
        <taxon>Eukaryota</taxon>
        <taxon>Metazoa</taxon>
        <taxon>Chordata</taxon>
        <taxon>Craniata</taxon>
        <taxon>Vertebrata</taxon>
        <taxon>Euteleostomi</taxon>
        <taxon>Actinopterygii</taxon>
        <taxon>Neopterygii</taxon>
        <taxon>Teleostei</taxon>
        <taxon>Neoteleostei</taxon>
        <taxon>Acanthomorphata</taxon>
        <taxon>Eupercaria</taxon>
        <taxon>Perciformes</taxon>
        <taxon>Cottioidei</taxon>
        <taxon>Cottales</taxon>
        <taxon>Liparidae</taxon>
        <taxon>Liparis</taxon>
    </lineage>
</organism>
<evidence type="ECO:0000313" key="3">
    <source>
        <dbReference type="Proteomes" id="UP000314294"/>
    </source>
</evidence>
<protein>
    <submittedName>
        <fullName evidence="2">Uncharacterized protein</fullName>
    </submittedName>
</protein>